<gene>
    <name evidence="5" type="ORF">ACFQSB_32980</name>
</gene>
<evidence type="ECO:0000256" key="2">
    <source>
        <dbReference type="ARBA" id="ARBA00022679"/>
    </source>
</evidence>
<evidence type="ECO:0000256" key="1">
    <source>
        <dbReference type="ARBA" id="ARBA00022676"/>
    </source>
</evidence>
<sequence length="405" mass="43250">MKIAMVSEHANPLASAGGADSGGQNVHVAALARGLAAQGHEVTVYTRRESAHVPEQVELAEGVSVVHVPAGPPRCVSKDDILPCIPDFGHWLRQRWTFQPPDVVHAHYWMSGLAALAATRGLGVPVVQTFHALGVVKQRHQGAEDTSPRERPQAEGLVARRVDRIIATCRDEVQELTRMNAPPPSIRTVPCGVDTAVFRPDGPVVPRPRRARLLSIGRLVPRKGVGTLIEAMRMIPDAELIVAGGPAGHRLDDDPEVHRLRRAASEAGVAGRVRFVGGVSHDEVPALMRSADVAVCVPWYEPFGMVALEAMACGVPVVASAVGGQRETVAHGRTGLLVPPRDPRTLAVAVNTLLAEPRLRAAYGRASAERARALYGWERVCARTRSVYEEVVAGGVGASGERKAS</sequence>
<keyword evidence="6" id="KW-1185">Reference proteome</keyword>
<proteinExistence type="predicted"/>
<evidence type="ECO:0000259" key="3">
    <source>
        <dbReference type="Pfam" id="PF00534"/>
    </source>
</evidence>
<name>A0ABW2PGI8_9ACTN</name>
<accession>A0ABW2PGI8</accession>
<keyword evidence="2 5" id="KW-0808">Transferase</keyword>
<feature type="domain" description="Glycosyl transferase family 1" evidence="3">
    <location>
        <begin position="210"/>
        <end position="369"/>
    </location>
</feature>
<organism evidence="5 6">
    <name type="scientific">Sphaerisporangium rhizosphaerae</name>
    <dbReference type="NCBI Taxonomy" id="2269375"/>
    <lineage>
        <taxon>Bacteria</taxon>
        <taxon>Bacillati</taxon>
        <taxon>Actinomycetota</taxon>
        <taxon>Actinomycetes</taxon>
        <taxon>Streptosporangiales</taxon>
        <taxon>Streptosporangiaceae</taxon>
        <taxon>Sphaerisporangium</taxon>
    </lineage>
</organism>
<feature type="domain" description="Glycosyltransferase subfamily 4-like N-terminal" evidence="4">
    <location>
        <begin position="22"/>
        <end position="196"/>
    </location>
</feature>
<dbReference type="InterPro" id="IPR001296">
    <property type="entry name" value="Glyco_trans_1"/>
</dbReference>
<evidence type="ECO:0000313" key="5">
    <source>
        <dbReference type="EMBL" id="MFC7387065.1"/>
    </source>
</evidence>
<dbReference type="Proteomes" id="UP001596496">
    <property type="component" value="Unassembled WGS sequence"/>
</dbReference>
<dbReference type="RefSeq" id="WP_380830735.1">
    <property type="nucleotide sequence ID" value="NZ_JBHTCG010000033.1"/>
</dbReference>
<dbReference type="InterPro" id="IPR028098">
    <property type="entry name" value="Glyco_trans_4-like_N"/>
</dbReference>
<dbReference type="Pfam" id="PF13439">
    <property type="entry name" value="Glyco_transf_4"/>
    <property type="match status" value="1"/>
</dbReference>
<reference evidence="6" key="1">
    <citation type="journal article" date="2019" name="Int. J. Syst. Evol. Microbiol.">
        <title>The Global Catalogue of Microorganisms (GCM) 10K type strain sequencing project: providing services to taxonomists for standard genome sequencing and annotation.</title>
        <authorList>
            <consortium name="The Broad Institute Genomics Platform"/>
            <consortium name="The Broad Institute Genome Sequencing Center for Infectious Disease"/>
            <person name="Wu L."/>
            <person name="Ma J."/>
        </authorList>
    </citation>
    <scope>NUCLEOTIDE SEQUENCE [LARGE SCALE GENOMIC DNA]</scope>
    <source>
        <strain evidence="6">CECT 7649</strain>
    </source>
</reference>
<dbReference type="EC" id="2.4.-.-" evidence="5"/>
<evidence type="ECO:0000313" key="6">
    <source>
        <dbReference type="Proteomes" id="UP001596496"/>
    </source>
</evidence>
<dbReference type="Pfam" id="PF00534">
    <property type="entry name" value="Glycos_transf_1"/>
    <property type="match status" value="1"/>
</dbReference>
<comment type="caution">
    <text evidence="5">The sequence shown here is derived from an EMBL/GenBank/DDBJ whole genome shotgun (WGS) entry which is preliminary data.</text>
</comment>
<dbReference type="PANTHER" id="PTHR45947:SF3">
    <property type="entry name" value="SULFOQUINOVOSYL TRANSFERASE SQD2"/>
    <property type="match status" value="1"/>
</dbReference>
<dbReference type="PANTHER" id="PTHR45947">
    <property type="entry name" value="SULFOQUINOVOSYL TRANSFERASE SQD2"/>
    <property type="match status" value="1"/>
</dbReference>
<evidence type="ECO:0000259" key="4">
    <source>
        <dbReference type="Pfam" id="PF13439"/>
    </source>
</evidence>
<protein>
    <submittedName>
        <fullName evidence="5">Glycosyltransferase</fullName>
        <ecNumber evidence="5">2.4.-.-</ecNumber>
    </submittedName>
</protein>
<keyword evidence="1 5" id="KW-0328">Glycosyltransferase</keyword>
<dbReference type="InterPro" id="IPR050194">
    <property type="entry name" value="Glycosyltransferase_grp1"/>
</dbReference>
<dbReference type="Gene3D" id="3.40.50.2000">
    <property type="entry name" value="Glycogen Phosphorylase B"/>
    <property type="match status" value="2"/>
</dbReference>
<dbReference type="SUPFAM" id="SSF53756">
    <property type="entry name" value="UDP-Glycosyltransferase/glycogen phosphorylase"/>
    <property type="match status" value="1"/>
</dbReference>
<dbReference type="EMBL" id="JBHTCG010000033">
    <property type="protein sequence ID" value="MFC7387065.1"/>
    <property type="molecule type" value="Genomic_DNA"/>
</dbReference>
<dbReference type="GO" id="GO:0016757">
    <property type="term" value="F:glycosyltransferase activity"/>
    <property type="evidence" value="ECO:0007669"/>
    <property type="project" value="UniProtKB-KW"/>
</dbReference>